<evidence type="ECO:0000256" key="1">
    <source>
        <dbReference type="SAM" id="SignalP"/>
    </source>
</evidence>
<reference evidence="2" key="1">
    <citation type="submission" date="2022-10" db="EMBL/GenBank/DDBJ databases">
        <authorList>
            <person name="Chen Y."/>
            <person name="Dougan E. K."/>
            <person name="Chan C."/>
            <person name="Rhodes N."/>
            <person name="Thang M."/>
        </authorList>
    </citation>
    <scope>NUCLEOTIDE SEQUENCE</scope>
</reference>
<gene>
    <name evidence="2" type="ORF">C1SCF055_LOCUS43424</name>
</gene>
<evidence type="ECO:0000313" key="2">
    <source>
        <dbReference type="EMBL" id="CAI4018891.1"/>
    </source>
</evidence>
<reference evidence="3" key="2">
    <citation type="submission" date="2024-04" db="EMBL/GenBank/DDBJ databases">
        <authorList>
            <person name="Chen Y."/>
            <person name="Shah S."/>
            <person name="Dougan E. K."/>
            <person name="Thang M."/>
            <person name="Chan C."/>
        </authorList>
    </citation>
    <scope>NUCLEOTIDE SEQUENCE [LARGE SCALE GENOMIC DNA]</scope>
</reference>
<comment type="caution">
    <text evidence="2">The sequence shown here is derived from an EMBL/GenBank/DDBJ whole genome shotgun (WGS) entry which is preliminary data.</text>
</comment>
<organism evidence="2">
    <name type="scientific">Cladocopium goreaui</name>
    <dbReference type="NCBI Taxonomy" id="2562237"/>
    <lineage>
        <taxon>Eukaryota</taxon>
        <taxon>Sar</taxon>
        <taxon>Alveolata</taxon>
        <taxon>Dinophyceae</taxon>
        <taxon>Suessiales</taxon>
        <taxon>Symbiodiniaceae</taxon>
        <taxon>Cladocopium</taxon>
    </lineage>
</organism>
<evidence type="ECO:0000313" key="4">
    <source>
        <dbReference type="Proteomes" id="UP001152797"/>
    </source>
</evidence>
<dbReference type="EMBL" id="CAMXCT010006719">
    <property type="protein sequence ID" value="CAI4018891.1"/>
    <property type="molecule type" value="Genomic_DNA"/>
</dbReference>
<proteinExistence type="predicted"/>
<dbReference type="Proteomes" id="UP001152797">
    <property type="component" value="Unassembled WGS sequence"/>
</dbReference>
<feature type="chain" id="PRO_5043273257" evidence="1">
    <location>
        <begin position="23"/>
        <end position="1324"/>
    </location>
</feature>
<dbReference type="EMBL" id="CAMXCT020006719">
    <property type="protein sequence ID" value="CAL1172266.1"/>
    <property type="molecule type" value="Genomic_DNA"/>
</dbReference>
<feature type="signal peptide" evidence="1">
    <location>
        <begin position="1"/>
        <end position="22"/>
    </location>
</feature>
<keyword evidence="1" id="KW-0732">Signal</keyword>
<protein>
    <submittedName>
        <fullName evidence="2">Uncharacterized protein</fullName>
    </submittedName>
</protein>
<dbReference type="EMBL" id="CAMXCT030006719">
    <property type="protein sequence ID" value="CAL4806203.1"/>
    <property type="molecule type" value="Genomic_DNA"/>
</dbReference>
<dbReference type="OrthoDB" id="431851at2759"/>
<accession>A0A9P1M1L5</accession>
<keyword evidence="4" id="KW-1185">Reference proteome</keyword>
<sequence>MMPLHWTAIAVHCYLLLALAEAESETCSVQNASCGRALLQKQLTGSQVEIFENETLGPSLGPRHQAPKPPVTDRKLALMARARSHRLNRSKRSQTEDLDSAVSAKIFDDIADGFESVGDGFSELGDTFEDIGEGIADVGLTVGSAVGNAATVVGNSVVEAAESTVDALPSEIKDAASTLGNAVVATGNFVADVGEVVADAAVDLAGDALQVAQYAVQEGAKVGSALGDKIATAANAIGDGIERVGALAVGLAKAAWEQIKAFINCLTSGFSLCKLMLGNVCDCDAGSTISMSTSGLGMRCVFKAGGFSSGYGFSAGGSFEMGDMSSQGRIKIPGQTFVQSFKPKGDELKARQVALNSQKSEAPSGSCESNLDMALEGVVQFAPILDISVKSNGDTEVGVEGLARASLDGLFKAEGSCAFLAEKRFPKVPKSKVVCGPFFCIAIMLQMVAEVELKGVITGSVEVAASADFRIKGKVLINPSGKADVDFDLPSIEQKHGFGFAASASGSARIGMGPSLVIFPMPGVPITINPMMNAEVRAMGTLNMPVGSLLQESTQLATQSHVNSSRVNQISLCGAAALNIYTDIEIQGFGLPVAITASLSTHWIQDAIYDAITQGAEAFVRFIAGPAMCIPGADAALDTVMSAAKSAATLLSGMIPDLHVDISTPSSTLLAPTKLFCVEAVKSPGFDGSSCSQDLGCHSTGRPSSPMVTPIPPDQVRQTTAPSAHSPSCYSIPMGDRFIQLGDWRWAAIDDNHFSVSHKGGQTAQIYRNDGTLHPGPRTDYNAWGRSIGPAEGISFGYQFIQIGKFRLGQVNDNHFSISHKDGQVVQIFRNDGTLNPGPRTDHSTYDRPGGAATGIAFGDRFIQIGKFRIGDADGWHATVTHSGGQTIQIYRGDGTVHPGPRTDWTAHVGNRLPVSWTCQSLEEMAHGTCDAKFGTFGDRFIQLGHWRLAAIDGNHFSISHKDGQTAQIYRYDGTLHPGPRTDYNAWSRPIGYPYGITFGPSFIQIGLFRLGMVDKEHFSIAHKYGYVSQIFRSDGTLHPGPRSDYDLWKVRSSGPASGITYGDRFLQIGKFRIGDADGWHMLITHVDGQTIQIYRGDVTLHPGPRTDWTHALQGRYPKWHCGNIQLEFGSCTGITGGGRWLQLGDWRIAGVDNAHFSISHRGGQTAQIYRSDGTVHPGPRTDYNVWGWQGEYHDTQVKFGDHFLQLGEFRLGQVDETHFSISHSGGQTIMIFRSDGTLHGGPRTDYNLWWKPLGEPIGVTFGDRFVQIGKFRLGDVDSTHFSVSHVGGQTIQIYRNDGTIHSGPRTDYTTFGRPLEECFVVAP</sequence>
<name>A0A9P1M1L5_9DINO</name>
<evidence type="ECO:0000313" key="3">
    <source>
        <dbReference type="EMBL" id="CAL1172266.1"/>
    </source>
</evidence>